<evidence type="ECO:0000313" key="3">
    <source>
        <dbReference type="Proteomes" id="UP000271098"/>
    </source>
</evidence>
<evidence type="ECO:0000256" key="1">
    <source>
        <dbReference type="SAM" id="Phobius"/>
    </source>
</evidence>
<keyword evidence="1" id="KW-0812">Transmembrane</keyword>
<feature type="transmembrane region" description="Helical" evidence="1">
    <location>
        <begin position="15"/>
        <end position="33"/>
    </location>
</feature>
<dbReference type="InterPro" id="IPR015449">
    <property type="entry name" value="K_chnl_Ca-activ_SK"/>
</dbReference>
<keyword evidence="1" id="KW-0472">Membrane</keyword>
<reference evidence="4" key="1">
    <citation type="submission" date="2016-06" db="UniProtKB">
        <authorList>
            <consortium name="WormBaseParasite"/>
        </authorList>
    </citation>
    <scope>IDENTIFICATION</scope>
</reference>
<dbReference type="SUPFAM" id="SSF81324">
    <property type="entry name" value="Voltage-gated potassium channels"/>
    <property type="match status" value="1"/>
</dbReference>
<dbReference type="GO" id="GO:0016286">
    <property type="term" value="F:small conductance calcium-activated potassium channel activity"/>
    <property type="evidence" value="ECO:0007669"/>
    <property type="project" value="InterPro"/>
</dbReference>
<organism evidence="4">
    <name type="scientific">Gongylonema pulchrum</name>
    <dbReference type="NCBI Taxonomy" id="637853"/>
    <lineage>
        <taxon>Eukaryota</taxon>
        <taxon>Metazoa</taxon>
        <taxon>Ecdysozoa</taxon>
        <taxon>Nematoda</taxon>
        <taxon>Chromadorea</taxon>
        <taxon>Rhabditida</taxon>
        <taxon>Spirurina</taxon>
        <taxon>Spiruromorpha</taxon>
        <taxon>Spiruroidea</taxon>
        <taxon>Gongylonematidae</taxon>
        <taxon>Gongylonema</taxon>
    </lineage>
</organism>
<keyword evidence="3" id="KW-1185">Reference proteome</keyword>
<proteinExistence type="predicted"/>
<dbReference type="AlphaFoldDB" id="A0A183D6D8"/>
<evidence type="ECO:0000313" key="4">
    <source>
        <dbReference type="WBParaSite" id="GPUH_0000428601-mRNA-1"/>
    </source>
</evidence>
<protein>
    <submittedName>
        <fullName evidence="4">Bestrophin homolog</fullName>
    </submittedName>
</protein>
<reference evidence="2 3" key="2">
    <citation type="submission" date="2018-11" db="EMBL/GenBank/DDBJ databases">
        <authorList>
            <consortium name="Pathogen Informatics"/>
        </authorList>
    </citation>
    <scope>NUCLEOTIDE SEQUENCE [LARGE SCALE GENOMIC DNA]</scope>
</reference>
<dbReference type="EMBL" id="UYRT01007943">
    <property type="protein sequence ID" value="VDK43928.1"/>
    <property type="molecule type" value="Genomic_DNA"/>
</dbReference>
<dbReference type="WBParaSite" id="GPUH_0000428601-mRNA-1">
    <property type="protein sequence ID" value="GPUH_0000428601-mRNA-1"/>
    <property type="gene ID" value="GPUH_0000428601"/>
</dbReference>
<feature type="transmembrane region" description="Helical" evidence="1">
    <location>
        <begin position="74"/>
        <end position="93"/>
    </location>
</feature>
<dbReference type="OrthoDB" id="73653at2759"/>
<accession>A0A183D6D8</accession>
<evidence type="ECO:0000313" key="2">
    <source>
        <dbReference type="EMBL" id="VDK43928.1"/>
    </source>
</evidence>
<dbReference type="Proteomes" id="UP000271098">
    <property type="component" value="Unassembled WGS sequence"/>
</dbReference>
<name>A0A183D6D8_9BILA</name>
<keyword evidence="1" id="KW-1133">Transmembrane helix</keyword>
<dbReference type="GO" id="GO:0016020">
    <property type="term" value="C:membrane"/>
    <property type="evidence" value="ECO:0007669"/>
    <property type="project" value="InterPro"/>
</dbReference>
<sequence length="116" mass="13553">MESSRTRQYISAKKVPLDVVLSLLMLARAYLIARFMVLHSKQFQDASTRTLAALNRIQVNFSFVMKTILDQHPITFLTTFTVIFWITMAWTFAQCERYGRDEQTSIMYSNALWFIG</sequence>
<gene>
    <name evidence="2" type="ORF">GPUH_LOCUS4280</name>
</gene>
<dbReference type="PANTHER" id="PTHR10153">
    <property type="entry name" value="SMALL CONDUCTANCE CALCIUM-ACTIVATED POTASSIUM CHANNEL"/>
    <property type="match status" value="1"/>
</dbReference>